<dbReference type="AlphaFoldDB" id="A0AAV7WZF5"/>
<comment type="caution">
    <text evidence="2">The sequence shown here is derived from an EMBL/GenBank/DDBJ whole genome shotgun (WGS) entry which is preliminary data.</text>
</comment>
<name>A0AAV7WZF5_PLEWA</name>
<sequence>MFVLRSAPCPDDHTPRFSAALKRFGFIQNVRISCLNRSEPPRYTDSPAPQHGLNRSEPPRYTDSPAPQLGTEQRRSFKCADAMIQN</sequence>
<dbReference type="Proteomes" id="UP001066276">
    <property type="component" value="Chromosome 1_1"/>
</dbReference>
<feature type="region of interest" description="Disordered" evidence="1">
    <location>
        <begin position="37"/>
        <end position="86"/>
    </location>
</feature>
<protein>
    <submittedName>
        <fullName evidence="2">Uncharacterized protein</fullName>
    </submittedName>
</protein>
<reference evidence="2" key="1">
    <citation type="journal article" date="2022" name="bioRxiv">
        <title>Sequencing and chromosome-scale assembly of the giantPleurodeles waltlgenome.</title>
        <authorList>
            <person name="Brown T."/>
            <person name="Elewa A."/>
            <person name="Iarovenko S."/>
            <person name="Subramanian E."/>
            <person name="Araus A.J."/>
            <person name="Petzold A."/>
            <person name="Susuki M."/>
            <person name="Suzuki K.-i.T."/>
            <person name="Hayashi T."/>
            <person name="Toyoda A."/>
            <person name="Oliveira C."/>
            <person name="Osipova E."/>
            <person name="Leigh N.D."/>
            <person name="Simon A."/>
            <person name="Yun M.H."/>
        </authorList>
    </citation>
    <scope>NUCLEOTIDE SEQUENCE</scope>
    <source>
        <strain evidence="2">20211129_DDA</strain>
        <tissue evidence="2">Liver</tissue>
    </source>
</reference>
<proteinExistence type="predicted"/>
<accession>A0AAV7WZF5</accession>
<organism evidence="2 3">
    <name type="scientific">Pleurodeles waltl</name>
    <name type="common">Iberian ribbed newt</name>
    <dbReference type="NCBI Taxonomy" id="8319"/>
    <lineage>
        <taxon>Eukaryota</taxon>
        <taxon>Metazoa</taxon>
        <taxon>Chordata</taxon>
        <taxon>Craniata</taxon>
        <taxon>Vertebrata</taxon>
        <taxon>Euteleostomi</taxon>
        <taxon>Amphibia</taxon>
        <taxon>Batrachia</taxon>
        <taxon>Caudata</taxon>
        <taxon>Salamandroidea</taxon>
        <taxon>Salamandridae</taxon>
        <taxon>Pleurodelinae</taxon>
        <taxon>Pleurodeles</taxon>
    </lineage>
</organism>
<evidence type="ECO:0000313" key="2">
    <source>
        <dbReference type="EMBL" id="KAJ1218624.1"/>
    </source>
</evidence>
<evidence type="ECO:0000313" key="3">
    <source>
        <dbReference type="Proteomes" id="UP001066276"/>
    </source>
</evidence>
<gene>
    <name evidence="2" type="ORF">NDU88_006202</name>
</gene>
<keyword evidence="3" id="KW-1185">Reference proteome</keyword>
<evidence type="ECO:0000256" key="1">
    <source>
        <dbReference type="SAM" id="MobiDB-lite"/>
    </source>
</evidence>
<dbReference type="EMBL" id="JANPWB010000001">
    <property type="protein sequence ID" value="KAJ1218624.1"/>
    <property type="molecule type" value="Genomic_DNA"/>
</dbReference>